<sequence>MMILSTAPNNKRVGGGGSTVADGILFKYKLAKGLTIASMILIIIMAIHTLVSPTVPRWFHNNLSDDNYLNDGRCELPSELFIVSSEDGTYTPPNPDATLLEAIHHATYNDIDSYCRNIYSPTKGFSDATIYNTHGECGNWQQRYQQLHQERLEQFELIKQGKIDAVKEPPQFVSYLCREVPVKGNRGCGGLADRMNGMISTFFYALLTDRAYLAHWADANPIPLEVLFERPNIDWSYDPKEMKELFNQPDKGLTHQDVDTLNQKYPVLGQTLFPNGPTQDFHELWNGTFVEIRSNRGYIVRTFKESSLYPDILSTMGLHKENTFGCLTDFLFRPTIGSRRFINAYRGLFQMDSILSIGMQIRTDDNAMANPQWDSNSLEQWDYFLTCANQLASVKRQPHHKRVVYFLITDSVRLRDEFASINSNSTLAEMYLGQYHNETSTVITGLPIQHIEPDQVEKYIHVEHHVEVTIERMTPGVNSAVIENWLLANTDYRIISPQGYGKLAAFHSNSDNSTISLPRYTRKQDTPDCTSPDAMVTYDWLATQWSLG</sequence>
<comment type="caution">
    <text evidence="2">The sequence shown here is derived from an EMBL/GenBank/DDBJ whole genome shotgun (WGS) entry which is preliminary data.</text>
</comment>
<dbReference type="STRING" id="1263082.A0A068S0G3"/>
<evidence type="ECO:0000313" key="2">
    <source>
        <dbReference type="EMBL" id="CDH55754.1"/>
    </source>
</evidence>
<keyword evidence="1" id="KW-0812">Transmembrane</keyword>
<proteinExistence type="predicted"/>
<evidence type="ECO:0000313" key="3">
    <source>
        <dbReference type="Proteomes" id="UP000027586"/>
    </source>
</evidence>
<keyword evidence="3" id="KW-1185">Reference proteome</keyword>
<protein>
    <submittedName>
        <fullName evidence="2">Proteophosphoglycan ppg4</fullName>
    </submittedName>
</protein>
<accession>A0A068S0G3</accession>
<name>A0A068S0G3_9FUNG</name>
<gene>
    <name evidence="2" type="ORF">LCOR_06868.1</name>
</gene>
<dbReference type="EMBL" id="CBTN010000032">
    <property type="protein sequence ID" value="CDH55754.1"/>
    <property type="molecule type" value="Genomic_DNA"/>
</dbReference>
<dbReference type="AlphaFoldDB" id="A0A068S0G3"/>
<dbReference type="OrthoDB" id="428346at2759"/>
<evidence type="ECO:0000256" key="1">
    <source>
        <dbReference type="SAM" id="Phobius"/>
    </source>
</evidence>
<dbReference type="VEuPathDB" id="FungiDB:LCOR_06868.1"/>
<organism evidence="2 3">
    <name type="scientific">Lichtheimia corymbifera JMRC:FSU:9682</name>
    <dbReference type="NCBI Taxonomy" id="1263082"/>
    <lineage>
        <taxon>Eukaryota</taxon>
        <taxon>Fungi</taxon>
        <taxon>Fungi incertae sedis</taxon>
        <taxon>Mucoromycota</taxon>
        <taxon>Mucoromycotina</taxon>
        <taxon>Mucoromycetes</taxon>
        <taxon>Mucorales</taxon>
        <taxon>Lichtheimiaceae</taxon>
        <taxon>Lichtheimia</taxon>
    </lineage>
</organism>
<reference evidence="2" key="1">
    <citation type="submission" date="2013-08" db="EMBL/GenBank/DDBJ databases">
        <title>Gene expansion shapes genome architecture in the human pathogen Lichtheimia corymbifera: an evolutionary genomics analysis in the ancient terrestrial Mucorales (Mucoromycotina).</title>
        <authorList>
            <person name="Schwartze V.U."/>
            <person name="Winter S."/>
            <person name="Shelest E."/>
            <person name="Marcet-Houben M."/>
            <person name="Horn F."/>
            <person name="Wehner S."/>
            <person name="Hoffmann K."/>
            <person name="Riege K."/>
            <person name="Sammeth M."/>
            <person name="Nowrousian M."/>
            <person name="Valiante V."/>
            <person name="Linde J."/>
            <person name="Jacobsen I.D."/>
            <person name="Marz M."/>
            <person name="Brakhage A.A."/>
            <person name="Gabaldon T."/>
            <person name="Bocker S."/>
            <person name="Voigt K."/>
        </authorList>
    </citation>
    <scope>NUCLEOTIDE SEQUENCE [LARGE SCALE GENOMIC DNA]</scope>
    <source>
        <strain evidence="2">FSU 9682</strain>
    </source>
</reference>
<dbReference type="Proteomes" id="UP000027586">
    <property type="component" value="Unassembled WGS sequence"/>
</dbReference>
<keyword evidence="1" id="KW-1133">Transmembrane helix</keyword>
<feature type="transmembrane region" description="Helical" evidence="1">
    <location>
        <begin position="33"/>
        <end position="51"/>
    </location>
</feature>
<keyword evidence="1" id="KW-0472">Membrane</keyword>